<proteinExistence type="predicted"/>
<evidence type="ECO:0000256" key="1">
    <source>
        <dbReference type="SAM" id="SignalP"/>
    </source>
</evidence>
<comment type="caution">
    <text evidence="3">The sequence shown here is derived from an EMBL/GenBank/DDBJ whole genome shotgun (WGS) entry which is preliminary data.</text>
</comment>
<evidence type="ECO:0000313" key="3">
    <source>
        <dbReference type="EMBL" id="OYX55139.1"/>
    </source>
</evidence>
<evidence type="ECO:0000259" key="2">
    <source>
        <dbReference type="Pfam" id="PF03886"/>
    </source>
</evidence>
<evidence type="ECO:0000313" key="4">
    <source>
        <dbReference type="Proteomes" id="UP000216147"/>
    </source>
</evidence>
<dbReference type="SUPFAM" id="SSF159594">
    <property type="entry name" value="XCC0632-like"/>
    <property type="match status" value="1"/>
</dbReference>
<feature type="signal peptide" evidence="1">
    <location>
        <begin position="1"/>
        <end position="19"/>
    </location>
</feature>
<feature type="domain" description="ABC-type transport auxiliary lipoprotein component" evidence="2">
    <location>
        <begin position="32"/>
        <end position="191"/>
    </location>
</feature>
<dbReference type="PROSITE" id="PS51257">
    <property type="entry name" value="PROKAR_LIPOPROTEIN"/>
    <property type="match status" value="1"/>
</dbReference>
<organism evidence="3 4">
    <name type="scientific">Brevundimonas subvibrioides</name>
    <dbReference type="NCBI Taxonomy" id="74313"/>
    <lineage>
        <taxon>Bacteria</taxon>
        <taxon>Pseudomonadati</taxon>
        <taxon>Pseudomonadota</taxon>
        <taxon>Alphaproteobacteria</taxon>
        <taxon>Caulobacterales</taxon>
        <taxon>Caulobacteraceae</taxon>
        <taxon>Brevundimonas</taxon>
    </lineage>
</organism>
<sequence>MIRTLALAALAAASLSGCALLSSPDPVQLYRFGDAAGPVAASVASPVQIKLRALEMPQASQGDRLLGVTGSEAAYIAGARWVSPALMLYSDALETRFGSQARTVRLIGRRELTPTTRLLDVDVRAFETRYDYAGAAPTVVITVRARLLRFPERTVVSEQTFTVSQPAGENRVSAIVEAYDLATRDVNTQIVAWTDANATTN</sequence>
<gene>
    <name evidence="3" type="ORF">B7Y86_14450</name>
</gene>
<protein>
    <recommendedName>
        <fullName evidence="2">ABC-type transport auxiliary lipoprotein component domain-containing protein</fullName>
    </recommendedName>
</protein>
<feature type="chain" id="PRO_5013011193" description="ABC-type transport auxiliary lipoprotein component domain-containing protein" evidence="1">
    <location>
        <begin position="20"/>
        <end position="201"/>
    </location>
</feature>
<dbReference type="InterPro" id="IPR005586">
    <property type="entry name" value="ABC_trans_aux"/>
</dbReference>
<reference evidence="3 4" key="1">
    <citation type="submission" date="2017-03" db="EMBL/GenBank/DDBJ databases">
        <title>Lifting the veil on microbial sulfur biogeochemistry in mining wastewaters.</title>
        <authorList>
            <person name="Kantor R.S."/>
            <person name="Colenbrander Nelson T."/>
            <person name="Marshall S."/>
            <person name="Bennett D."/>
            <person name="Apte S."/>
            <person name="Camacho D."/>
            <person name="Thomas B.C."/>
            <person name="Warren L.A."/>
            <person name="Banfield J.F."/>
        </authorList>
    </citation>
    <scope>NUCLEOTIDE SEQUENCE [LARGE SCALE GENOMIC DNA]</scope>
    <source>
        <strain evidence="3">32-68-21</strain>
    </source>
</reference>
<dbReference type="Gene3D" id="3.40.50.10610">
    <property type="entry name" value="ABC-type transport auxiliary lipoprotein component"/>
    <property type="match status" value="1"/>
</dbReference>
<accession>A0A258HEH6</accession>
<dbReference type="Pfam" id="PF03886">
    <property type="entry name" value="ABC_trans_aux"/>
    <property type="match status" value="1"/>
</dbReference>
<dbReference type="EMBL" id="NCEQ01000016">
    <property type="protein sequence ID" value="OYX55139.1"/>
    <property type="molecule type" value="Genomic_DNA"/>
</dbReference>
<dbReference type="Proteomes" id="UP000216147">
    <property type="component" value="Unassembled WGS sequence"/>
</dbReference>
<name>A0A258HEH6_9CAUL</name>
<keyword evidence="1" id="KW-0732">Signal</keyword>
<dbReference type="AlphaFoldDB" id="A0A258HEH6"/>